<dbReference type="HOGENOM" id="CLU_157030_0_0_6"/>
<reference evidence="4" key="1">
    <citation type="journal article" date="2012" name="PLoS ONE">
        <title>The success of Acinetobacter species; genetic, metabolic and virulence attributes.</title>
        <authorList>
            <person name="Peleg A.Y."/>
            <person name="de Breij A."/>
            <person name="Adams M.D."/>
            <person name="Cerqueira G.M."/>
            <person name="Mocali S."/>
            <person name="Galardini M."/>
            <person name="Nibbering P.H."/>
            <person name="Earl A.M."/>
            <person name="Ward D.V."/>
            <person name="Paterson D.L."/>
            <person name="Seifert H."/>
            <person name="Dijkshoorn L."/>
        </authorList>
    </citation>
    <scope>NUCLEOTIDE SEQUENCE [LARGE SCALE GENOMIC DNA]</scope>
    <source>
        <strain evidence="4">SH046</strain>
    </source>
</reference>
<dbReference type="Pfam" id="PF25642">
    <property type="entry name" value="DUF7944"/>
    <property type="match status" value="1"/>
</dbReference>
<keyword evidence="1" id="KW-0732">Signal</keyword>
<protein>
    <recommendedName>
        <fullName evidence="2">DUF7944 domain-containing protein</fullName>
    </recommendedName>
</protein>
<accession>D0SAG5</accession>
<evidence type="ECO:0000259" key="2">
    <source>
        <dbReference type="Pfam" id="PF25642"/>
    </source>
</evidence>
<dbReference type="AlphaFoldDB" id="D0SAG5"/>
<dbReference type="eggNOG" id="ENOG5033HC7">
    <property type="taxonomic scope" value="Bacteria"/>
</dbReference>
<feature type="signal peptide" evidence="1">
    <location>
        <begin position="1"/>
        <end position="37"/>
    </location>
</feature>
<feature type="chain" id="PRO_5003014698" description="DUF7944 domain-containing protein" evidence="1">
    <location>
        <begin position="38"/>
        <end position="139"/>
    </location>
</feature>
<dbReference type="NCBIfam" id="NF047330">
    <property type="entry name" value="MCR_0457_fam"/>
    <property type="match status" value="1"/>
</dbReference>
<gene>
    <name evidence="3" type="ORF">HMPREF0016_00485</name>
</gene>
<evidence type="ECO:0000313" key="4">
    <source>
        <dbReference type="Proteomes" id="UP000012047"/>
    </source>
</evidence>
<evidence type="ECO:0000313" key="3">
    <source>
        <dbReference type="EMBL" id="EEY97402.1"/>
    </source>
</evidence>
<evidence type="ECO:0000256" key="1">
    <source>
        <dbReference type="SAM" id="SignalP"/>
    </source>
</evidence>
<name>D0SAG5_ACIJO</name>
<dbReference type="InterPro" id="IPR057704">
    <property type="entry name" value="DUF7944"/>
</dbReference>
<feature type="domain" description="DUF7944" evidence="2">
    <location>
        <begin position="53"/>
        <end position="134"/>
    </location>
</feature>
<sequence length="139" mass="15353">MATTCMHLGFRMNLNVMKKVILAVCGSSLIAIGSAHAANKDENIEVTPLQQVTQQELAAIYVLSEVCPSLVSDQSQFENGYNTLAKEYLPQQKNPTEYLKNLSKEKKFKPILAEAQADAKKAGKAKNQEICKELSTYSK</sequence>
<proteinExistence type="predicted"/>
<organism evidence="3 4">
    <name type="scientific">Acinetobacter johnsonii SH046</name>
    <dbReference type="NCBI Taxonomy" id="575586"/>
    <lineage>
        <taxon>Bacteria</taxon>
        <taxon>Pseudomonadati</taxon>
        <taxon>Pseudomonadota</taxon>
        <taxon>Gammaproteobacteria</taxon>
        <taxon>Moraxellales</taxon>
        <taxon>Moraxellaceae</taxon>
        <taxon>Acinetobacter</taxon>
    </lineage>
</organism>
<dbReference type="EMBL" id="GG704964">
    <property type="protein sequence ID" value="EEY97402.1"/>
    <property type="molecule type" value="Genomic_DNA"/>
</dbReference>
<dbReference type="Proteomes" id="UP000012047">
    <property type="component" value="Unassembled WGS sequence"/>
</dbReference>